<comment type="subcellular location">
    <subcellularLocation>
        <location evidence="1">Nucleus</location>
        <location evidence="1">Nucleolus</location>
    </subcellularLocation>
</comment>
<proteinExistence type="inferred from homology"/>
<feature type="region of interest" description="Disordered" evidence="6">
    <location>
        <begin position="45"/>
        <end position="67"/>
    </location>
</feature>
<evidence type="ECO:0000256" key="1">
    <source>
        <dbReference type="ARBA" id="ARBA00004604"/>
    </source>
</evidence>
<dbReference type="InterPro" id="IPR009668">
    <property type="entry name" value="RNA_pol-assoc_fac_A49-like"/>
</dbReference>
<dbReference type="GO" id="GO:0006351">
    <property type="term" value="P:DNA-templated transcription"/>
    <property type="evidence" value="ECO:0007669"/>
    <property type="project" value="InterPro"/>
</dbReference>
<evidence type="ECO:0000313" key="7">
    <source>
        <dbReference type="EMBL" id="USP75747.1"/>
    </source>
</evidence>
<keyword evidence="3" id="KW-0240">DNA-directed RNA polymerase</keyword>
<evidence type="ECO:0000256" key="3">
    <source>
        <dbReference type="ARBA" id="ARBA00022478"/>
    </source>
</evidence>
<dbReference type="Pfam" id="PF06870">
    <property type="entry name" value="RNA_pol_I_A49"/>
    <property type="match status" value="1"/>
</dbReference>
<dbReference type="OrthoDB" id="532500at2759"/>
<accession>A0A9Q8Z3U9</accession>
<sequence length="484" mass="53346">MPMRASGHTPVAWQVVSHLTAHEFCQFEVELFDMSRHALPYRARTADMSDKKRKRHAENGERPKKKAVALPQGNVRVDMVESKEPLGPVLAVTPGLNMPSKIAFNPYKRTKVLPQGESTELLLQSSEHPRLDYTAQEERDGSSESQLQDYVGVYDPATNKLQIVPVKRVVVRSTLRSEVEEMRQEQAAIDAKNNTITAKRAALAAEFGSKKSRKALEDRTLNAIKSGASANDVAENVLQQMSSSTSVMPTTQDLAAAVDSSKPRPIPNLAAEYPADVYPIDTVVGSELMTMLDVKDWVEASAAGQGVLVASKYVAKRIVKLAKNKQIQKLKVLRFILLCINFNAALIGGGGSRPKKIPIKGKLEEAMGEDVPAGCVLAIRRKFAPEGSSEMPRWNVDNLMTHIAAAALIVDDQAVDVNDLREDLKLENKEIKQYFSELGCKITPPTQTELTNMKLTKAESVNHFIAKLKLPLTFPKVGGRFRSK</sequence>
<evidence type="ECO:0000313" key="8">
    <source>
        <dbReference type="Proteomes" id="UP001056012"/>
    </source>
</evidence>
<dbReference type="PANTHER" id="PTHR14440">
    <property type="entry name" value="DNA-DIRECTED RNA POLYMERASE I SUBUNIT RPA49"/>
    <property type="match status" value="1"/>
</dbReference>
<reference evidence="7" key="1">
    <citation type="submission" date="2021-12" db="EMBL/GenBank/DDBJ databases">
        <title>Curvularia clavata genome.</title>
        <authorList>
            <person name="Cao Y."/>
        </authorList>
    </citation>
    <scope>NUCLEOTIDE SEQUENCE</scope>
    <source>
        <strain evidence="7">Yc1106</strain>
    </source>
</reference>
<dbReference type="VEuPathDB" id="FungiDB:yc1106_03021"/>
<organism evidence="7 8">
    <name type="scientific">Curvularia clavata</name>
    <dbReference type="NCBI Taxonomy" id="95742"/>
    <lineage>
        <taxon>Eukaryota</taxon>
        <taxon>Fungi</taxon>
        <taxon>Dikarya</taxon>
        <taxon>Ascomycota</taxon>
        <taxon>Pezizomycotina</taxon>
        <taxon>Dothideomycetes</taxon>
        <taxon>Pleosporomycetidae</taxon>
        <taxon>Pleosporales</taxon>
        <taxon>Pleosporineae</taxon>
        <taxon>Pleosporaceae</taxon>
        <taxon>Curvularia</taxon>
    </lineage>
</organism>
<keyword evidence="4" id="KW-0804">Transcription</keyword>
<dbReference type="GO" id="GO:0000428">
    <property type="term" value="C:DNA-directed RNA polymerase complex"/>
    <property type="evidence" value="ECO:0007669"/>
    <property type="project" value="UniProtKB-KW"/>
</dbReference>
<evidence type="ECO:0000256" key="2">
    <source>
        <dbReference type="ARBA" id="ARBA00009430"/>
    </source>
</evidence>
<dbReference type="GO" id="GO:0005730">
    <property type="term" value="C:nucleolus"/>
    <property type="evidence" value="ECO:0007669"/>
    <property type="project" value="UniProtKB-SubCell"/>
</dbReference>
<protein>
    <submittedName>
        <fullName evidence="7">Uncharacterized protein</fullName>
    </submittedName>
</protein>
<dbReference type="GO" id="GO:0003677">
    <property type="term" value="F:DNA binding"/>
    <property type="evidence" value="ECO:0007669"/>
    <property type="project" value="InterPro"/>
</dbReference>
<evidence type="ECO:0000256" key="5">
    <source>
        <dbReference type="ARBA" id="ARBA00023242"/>
    </source>
</evidence>
<comment type="similarity">
    <text evidence="2">Belongs to the eukaryotic RPA49/POLR1E RNA polymerase subunit family.</text>
</comment>
<dbReference type="AlphaFoldDB" id="A0A9Q8Z3U9"/>
<gene>
    <name evidence="7" type="ORF">yc1106_03021</name>
</gene>
<keyword evidence="8" id="KW-1185">Reference proteome</keyword>
<dbReference type="Proteomes" id="UP001056012">
    <property type="component" value="Chromosome 2"/>
</dbReference>
<evidence type="ECO:0000256" key="6">
    <source>
        <dbReference type="SAM" id="MobiDB-lite"/>
    </source>
</evidence>
<keyword evidence="5" id="KW-0539">Nucleus</keyword>
<dbReference type="EMBL" id="CP089275">
    <property type="protein sequence ID" value="USP75747.1"/>
    <property type="molecule type" value="Genomic_DNA"/>
</dbReference>
<name>A0A9Q8Z3U9_CURCL</name>
<evidence type="ECO:0000256" key="4">
    <source>
        <dbReference type="ARBA" id="ARBA00023163"/>
    </source>
</evidence>